<gene>
    <name evidence="9" type="ORF">E3C22_16165</name>
</gene>
<evidence type="ECO:0000256" key="5">
    <source>
        <dbReference type="ARBA" id="ARBA00022833"/>
    </source>
</evidence>
<dbReference type="SUPFAM" id="SSF51261">
    <property type="entry name" value="Duplicated hybrid motif"/>
    <property type="match status" value="1"/>
</dbReference>
<sequence length="428" mass="45442">MGRKPPPALLVRPRDALGAVRSAILLGAVVPKMRKDAEALVADLEKLRGVKTAIVAEKDRFVAQMKEHREEEARLENLFAEKRRLEADSRERRKAETERAAELARKAEGLKDLIASLQAEADAAKAREAARQAAEAKKIAEAEARASKANRDVADAHERLALDRSKSDGEGAATRTAEGQTGRVTAKSGEGEDAPTEIAGATGPQPPDAGAEPPATDLAAREPAPGESPDAGQPDAGEVASTEPEEATRVAALEDDAPDRKAYDIAALRNNTMLLEPAAAFSTLKARLSKPVLGRQIIGFGEKDDIGRPSTGLSFASRPGDVVIAPADGRVLYAGPFRSYGELLILDAGDGYHIVLAGMDRIDVSSGQFVSAGEPVALMGARRLASVQVAEFGAAEPALYVEFRKDGKPVDPTPWWTEEPSGRTRNDS</sequence>
<comment type="cofactor">
    <cofactor evidence="1">
        <name>Zn(2+)</name>
        <dbReference type="ChEBI" id="CHEBI:29105"/>
    </cofactor>
</comment>
<dbReference type="AlphaFoldDB" id="A0A4Y8RF02"/>
<dbReference type="GO" id="GO:0046872">
    <property type="term" value="F:metal ion binding"/>
    <property type="evidence" value="ECO:0007669"/>
    <property type="project" value="UniProtKB-KW"/>
</dbReference>
<keyword evidence="2" id="KW-0645">Protease</keyword>
<feature type="domain" description="M23ase beta-sheet core" evidence="8">
    <location>
        <begin position="309"/>
        <end position="412"/>
    </location>
</feature>
<evidence type="ECO:0000256" key="3">
    <source>
        <dbReference type="ARBA" id="ARBA00022723"/>
    </source>
</evidence>
<dbReference type="OrthoDB" id="9809144at2"/>
<comment type="caution">
    <text evidence="9">The sequence shown here is derived from an EMBL/GenBank/DDBJ whole genome shotgun (WGS) entry which is preliminary data.</text>
</comment>
<keyword evidence="10" id="KW-1185">Reference proteome</keyword>
<dbReference type="Pfam" id="PF01551">
    <property type="entry name" value="Peptidase_M23"/>
    <property type="match status" value="1"/>
</dbReference>
<dbReference type="GO" id="GO:0006508">
    <property type="term" value="P:proteolysis"/>
    <property type="evidence" value="ECO:0007669"/>
    <property type="project" value="UniProtKB-KW"/>
</dbReference>
<name>A0A4Y8RF02_9HYPH</name>
<feature type="region of interest" description="Disordered" evidence="7">
    <location>
        <begin position="405"/>
        <end position="428"/>
    </location>
</feature>
<keyword evidence="4" id="KW-0378">Hydrolase</keyword>
<dbReference type="EMBL" id="SOZD01000005">
    <property type="protein sequence ID" value="TFF20852.1"/>
    <property type="molecule type" value="Genomic_DNA"/>
</dbReference>
<evidence type="ECO:0000256" key="7">
    <source>
        <dbReference type="SAM" id="MobiDB-lite"/>
    </source>
</evidence>
<dbReference type="Gene3D" id="2.70.70.10">
    <property type="entry name" value="Glucose Permease (Domain IIA)"/>
    <property type="match status" value="1"/>
</dbReference>
<dbReference type="CDD" id="cd12797">
    <property type="entry name" value="M23_peptidase"/>
    <property type="match status" value="1"/>
</dbReference>
<keyword evidence="6" id="KW-0482">Metalloprotease</keyword>
<dbReference type="InterPro" id="IPR016047">
    <property type="entry name" value="M23ase_b-sheet_dom"/>
</dbReference>
<keyword evidence="5" id="KW-0862">Zinc</keyword>
<dbReference type="InterPro" id="IPR011055">
    <property type="entry name" value="Dup_hybrid_motif"/>
</dbReference>
<keyword evidence="3" id="KW-0479">Metal-binding</keyword>
<proteinExistence type="predicted"/>
<evidence type="ECO:0000256" key="4">
    <source>
        <dbReference type="ARBA" id="ARBA00022801"/>
    </source>
</evidence>
<feature type="compositionally biased region" description="Basic and acidic residues" evidence="7">
    <location>
        <begin position="122"/>
        <end position="169"/>
    </location>
</feature>
<evidence type="ECO:0000256" key="1">
    <source>
        <dbReference type="ARBA" id="ARBA00001947"/>
    </source>
</evidence>
<dbReference type="Proteomes" id="UP000298179">
    <property type="component" value="Unassembled WGS sequence"/>
</dbReference>
<feature type="region of interest" description="Disordered" evidence="7">
    <location>
        <begin position="121"/>
        <end position="255"/>
    </location>
</feature>
<evidence type="ECO:0000259" key="8">
    <source>
        <dbReference type="Pfam" id="PF01551"/>
    </source>
</evidence>
<dbReference type="PANTHER" id="PTHR21666">
    <property type="entry name" value="PEPTIDASE-RELATED"/>
    <property type="match status" value="1"/>
</dbReference>
<evidence type="ECO:0000313" key="10">
    <source>
        <dbReference type="Proteomes" id="UP000298179"/>
    </source>
</evidence>
<evidence type="ECO:0000313" key="9">
    <source>
        <dbReference type="EMBL" id="TFF20852.1"/>
    </source>
</evidence>
<dbReference type="PANTHER" id="PTHR21666:SF288">
    <property type="entry name" value="CELL DIVISION PROTEIN YTFB"/>
    <property type="match status" value="1"/>
</dbReference>
<organism evidence="9 10">
    <name type="scientific">Jiella endophytica</name>
    <dbReference type="NCBI Taxonomy" id="2558362"/>
    <lineage>
        <taxon>Bacteria</taxon>
        <taxon>Pseudomonadati</taxon>
        <taxon>Pseudomonadota</taxon>
        <taxon>Alphaproteobacteria</taxon>
        <taxon>Hyphomicrobiales</taxon>
        <taxon>Aurantimonadaceae</taxon>
        <taxon>Jiella</taxon>
    </lineage>
</organism>
<evidence type="ECO:0000256" key="2">
    <source>
        <dbReference type="ARBA" id="ARBA00022670"/>
    </source>
</evidence>
<evidence type="ECO:0000256" key="6">
    <source>
        <dbReference type="ARBA" id="ARBA00023049"/>
    </source>
</evidence>
<accession>A0A4Y8RF02</accession>
<protein>
    <recommendedName>
        <fullName evidence="8">M23ase beta-sheet core domain-containing protein</fullName>
    </recommendedName>
</protein>
<reference evidence="9 10" key="1">
    <citation type="submission" date="2019-03" db="EMBL/GenBank/DDBJ databases">
        <title>Jiella endophytica sp. nov., a novel endophytic bacterium isolated from root of Ficus microcarpa Linn. f.</title>
        <authorList>
            <person name="Tuo L."/>
        </authorList>
    </citation>
    <scope>NUCLEOTIDE SEQUENCE [LARGE SCALE GENOMIC DNA]</scope>
    <source>
        <strain evidence="9 10">CBS5Q-3</strain>
    </source>
</reference>
<dbReference type="GO" id="GO:0004222">
    <property type="term" value="F:metalloendopeptidase activity"/>
    <property type="evidence" value="ECO:0007669"/>
    <property type="project" value="TreeGrafter"/>
</dbReference>
<dbReference type="InterPro" id="IPR050570">
    <property type="entry name" value="Cell_wall_metabolism_enzyme"/>
</dbReference>